<feature type="signal peptide" evidence="1">
    <location>
        <begin position="1"/>
        <end position="20"/>
    </location>
</feature>
<dbReference type="InterPro" id="IPR015889">
    <property type="entry name" value="Intradiol_dOase_core"/>
</dbReference>
<comment type="caution">
    <text evidence="3">The sequence shown here is derived from an EMBL/GenBank/DDBJ whole genome shotgun (WGS) entry which is preliminary data.</text>
</comment>
<gene>
    <name evidence="3" type="ORF">AKO1_005943</name>
</gene>
<dbReference type="GO" id="GO:0016702">
    <property type="term" value="F:oxidoreductase activity, acting on single donors with incorporation of molecular oxygen, incorporation of two atoms of oxygen"/>
    <property type="evidence" value="ECO:0007669"/>
    <property type="project" value="InterPro"/>
</dbReference>
<dbReference type="GO" id="GO:0008199">
    <property type="term" value="F:ferric iron binding"/>
    <property type="evidence" value="ECO:0007669"/>
    <property type="project" value="InterPro"/>
</dbReference>
<organism evidence="3 4">
    <name type="scientific">Acrasis kona</name>
    <dbReference type="NCBI Taxonomy" id="1008807"/>
    <lineage>
        <taxon>Eukaryota</taxon>
        <taxon>Discoba</taxon>
        <taxon>Heterolobosea</taxon>
        <taxon>Tetramitia</taxon>
        <taxon>Eutetramitia</taxon>
        <taxon>Acrasidae</taxon>
        <taxon>Acrasis</taxon>
    </lineage>
</organism>
<proteinExistence type="predicted"/>
<dbReference type="EMBL" id="JAOPGA020000144">
    <property type="protein sequence ID" value="KAL0477162.1"/>
    <property type="molecule type" value="Genomic_DNA"/>
</dbReference>
<dbReference type="SUPFAM" id="SSF49482">
    <property type="entry name" value="Aromatic compound dioxygenase"/>
    <property type="match status" value="1"/>
</dbReference>
<protein>
    <submittedName>
        <fullName evidence="3">CatA</fullName>
    </submittedName>
</protein>
<name>A0AAW2YIP5_9EUKA</name>
<evidence type="ECO:0000313" key="3">
    <source>
        <dbReference type="EMBL" id="KAL0477162.1"/>
    </source>
</evidence>
<feature type="domain" description="Intradiol ring-cleavage dioxygenases" evidence="2">
    <location>
        <begin position="30"/>
        <end position="142"/>
    </location>
</feature>
<dbReference type="InterPro" id="IPR000627">
    <property type="entry name" value="Intradiol_dOase_C"/>
</dbReference>
<dbReference type="Proteomes" id="UP001431209">
    <property type="component" value="Unassembled WGS sequence"/>
</dbReference>
<reference evidence="3 4" key="1">
    <citation type="submission" date="2024-03" db="EMBL/GenBank/DDBJ databases">
        <title>The Acrasis kona genome and developmental transcriptomes reveal deep origins of eukaryotic multicellular pathways.</title>
        <authorList>
            <person name="Sheikh S."/>
            <person name="Fu C.-J."/>
            <person name="Brown M.W."/>
            <person name="Baldauf S.L."/>
        </authorList>
    </citation>
    <scope>NUCLEOTIDE SEQUENCE [LARGE SCALE GENOMIC DNA]</scope>
    <source>
        <strain evidence="3 4">ATCC MYA-3509</strain>
    </source>
</reference>
<dbReference type="CDD" id="cd03457">
    <property type="entry name" value="intradiol_dioxygenase_like"/>
    <property type="match status" value="1"/>
</dbReference>
<dbReference type="PANTHER" id="PTHR34315:SF1">
    <property type="entry name" value="INTRADIOL RING-CLEAVAGE DIOXYGENASES DOMAIN-CONTAINING PROTEIN-RELATED"/>
    <property type="match status" value="1"/>
</dbReference>
<dbReference type="Gene3D" id="2.60.130.10">
    <property type="entry name" value="Aromatic compound dioxygenase"/>
    <property type="match status" value="1"/>
</dbReference>
<sequence length="251" mass="27294">MIYTFVFSLAFIFQACYVLSACTLHPEVTEGPYYVAGMPVRSDITEDKTGLPLILNLRVIDSTTCSGYSGNATVEIWHCDAAGVYSHYEAASKNQGTATDTKTYLRGIQYTNSSAYVTFNTIFPGWYTSRDTHIHLKVHINGKNVHTGQLFFNDTLEASIAKIAPYSSNTNQVTLQSNDNVYKSGGSYGMLYPSYIGSTISSGLTASLDLVVDPSSTSSSGSPPVTNASYRPSANAFHTVFIMIVLAFLLM</sequence>
<accession>A0AAW2YIP5</accession>
<feature type="chain" id="PRO_5043452977" evidence="1">
    <location>
        <begin position="21"/>
        <end position="251"/>
    </location>
</feature>
<evidence type="ECO:0000313" key="4">
    <source>
        <dbReference type="Proteomes" id="UP001431209"/>
    </source>
</evidence>
<dbReference type="PANTHER" id="PTHR34315">
    <property type="match status" value="1"/>
</dbReference>
<keyword evidence="4" id="KW-1185">Reference proteome</keyword>
<dbReference type="Pfam" id="PF00775">
    <property type="entry name" value="Dioxygenase_C"/>
    <property type="match status" value="1"/>
</dbReference>
<evidence type="ECO:0000256" key="1">
    <source>
        <dbReference type="SAM" id="SignalP"/>
    </source>
</evidence>
<evidence type="ECO:0000259" key="2">
    <source>
        <dbReference type="Pfam" id="PF00775"/>
    </source>
</evidence>
<dbReference type="AlphaFoldDB" id="A0AAW2YIP5"/>
<keyword evidence="1" id="KW-0732">Signal</keyword>